<feature type="active site" description="Nucleophile" evidence="6">
    <location>
        <position position="112"/>
    </location>
</feature>
<dbReference type="PANTHER" id="PTHR30237">
    <property type="entry name" value="MURAMOYLTETRAPEPTIDE CARBOXYPEPTIDASE"/>
    <property type="match status" value="1"/>
</dbReference>
<evidence type="ECO:0000313" key="9">
    <source>
        <dbReference type="EMBL" id="SER85160.1"/>
    </source>
</evidence>
<name>A0A1H9SJF3_9BACI</name>
<dbReference type="InterPro" id="IPR029062">
    <property type="entry name" value="Class_I_gatase-like"/>
</dbReference>
<keyword evidence="5" id="KW-0720">Serine protease</keyword>
<dbReference type="EMBL" id="FOGT01000004">
    <property type="protein sequence ID" value="SER85160.1"/>
    <property type="molecule type" value="Genomic_DNA"/>
</dbReference>
<dbReference type="InterPro" id="IPR027461">
    <property type="entry name" value="Carboxypeptidase_A_C_sf"/>
</dbReference>
<evidence type="ECO:0000256" key="6">
    <source>
        <dbReference type="PIRSR" id="PIRSR028757-1"/>
    </source>
</evidence>
<dbReference type="AlphaFoldDB" id="A0A1H9SJF3"/>
<dbReference type="OrthoDB" id="9807329at2"/>
<dbReference type="RefSeq" id="WP_093049451.1">
    <property type="nucleotide sequence ID" value="NZ_FOGT01000004.1"/>
</dbReference>
<sequence>MNELIKPKKLKEGSVIGVASPAGIPDKEKSLKAGKRLESMGFTVRFGDALGRNYGYLAGTDKERAAEINDLFQDKTIDAVVCSCGGYGAPRIAPLLNYELIRANPKVFWGYSDVTFLHTAIRQEAGLLTFHGPMLSSDLGHDEALHPLTEEHLRFLKHPGKLTYTEAAGRLEALVEGVADGWLVGGNLTLLVNSLGTPYEIDTKGALLFIEETEEEPYQIDRMLNQLKLAGKFKDARGILLCDFNDCRPKKRKPSFSLKELFEHYIVPAGKPVLSGFKAGHCTPNFLFPAGAKSRMNTYAKTVMIENPFS</sequence>
<accession>A0A1H9SJF3</accession>
<dbReference type="CDD" id="cd07025">
    <property type="entry name" value="Peptidase_S66"/>
    <property type="match status" value="1"/>
</dbReference>
<proteinExistence type="inferred from homology"/>
<evidence type="ECO:0000256" key="1">
    <source>
        <dbReference type="ARBA" id="ARBA00010233"/>
    </source>
</evidence>
<evidence type="ECO:0000256" key="3">
    <source>
        <dbReference type="ARBA" id="ARBA00022670"/>
    </source>
</evidence>
<dbReference type="PANTHER" id="PTHR30237:SF2">
    <property type="entry name" value="MUREIN TETRAPEPTIDE CARBOXYPEPTIDASE"/>
    <property type="match status" value="1"/>
</dbReference>
<dbReference type="Pfam" id="PF17676">
    <property type="entry name" value="Peptidase_S66C"/>
    <property type="match status" value="1"/>
</dbReference>
<feature type="domain" description="LD-carboxypeptidase N-terminal" evidence="7">
    <location>
        <begin position="16"/>
        <end position="132"/>
    </location>
</feature>
<gene>
    <name evidence="9" type="ORF">SAMN05518684_104259</name>
</gene>
<dbReference type="GO" id="GO:0006508">
    <property type="term" value="P:proteolysis"/>
    <property type="evidence" value="ECO:0007669"/>
    <property type="project" value="UniProtKB-KW"/>
</dbReference>
<dbReference type="SUPFAM" id="SSF52317">
    <property type="entry name" value="Class I glutamine amidotransferase-like"/>
    <property type="match status" value="1"/>
</dbReference>
<dbReference type="InterPro" id="IPR040921">
    <property type="entry name" value="Peptidase_S66C"/>
</dbReference>
<dbReference type="Gene3D" id="3.50.30.60">
    <property type="entry name" value="LD-carboxypeptidase A C-terminal domain-like"/>
    <property type="match status" value="1"/>
</dbReference>
<keyword evidence="2 9" id="KW-0121">Carboxypeptidase</keyword>
<dbReference type="InterPro" id="IPR040449">
    <property type="entry name" value="Peptidase_S66_N"/>
</dbReference>
<feature type="domain" description="LD-carboxypeptidase C-terminal" evidence="8">
    <location>
        <begin position="181"/>
        <end position="295"/>
    </location>
</feature>
<keyword evidence="10" id="KW-1185">Reference proteome</keyword>
<protein>
    <submittedName>
        <fullName evidence="9">Muramoyltetrapeptide carboxypeptidase</fullName>
    </submittedName>
</protein>
<dbReference type="Pfam" id="PF02016">
    <property type="entry name" value="Peptidase_S66"/>
    <property type="match status" value="1"/>
</dbReference>
<dbReference type="PIRSF" id="PIRSF028757">
    <property type="entry name" value="LD-carboxypeptidase"/>
    <property type="match status" value="1"/>
</dbReference>
<keyword evidence="4" id="KW-0378">Hydrolase</keyword>
<dbReference type="SUPFAM" id="SSF141986">
    <property type="entry name" value="LD-carboxypeptidase A C-terminal domain-like"/>
    <property type="match status" value="1"/>
</dbReference>
<evidence type="ECO:0000256" key="5">
    <source>
        <dbReference type="ARBA" id="ARBA00022825"/>
    </source>
</evidence>
<dbReference type="Proteomes" id="UP000198571">
    <property type="component" value="Unassembled WGS sequence"/>
</dbReference>
<dbReference type="Gene3D" id="3.40.50.10740">
    <property type="entry name" value="Class I glutamine amidotransferase-like"/>
    <property type="match status" value="1"/>
</dbReference>
<dbReference type="GO" id="GO:0004180">
    <property type="term" value="F:carboxypeptidase activity"/>
    <property type="evidence" value="ECO:0007669"/>
    <property type="project" value="UniProtKB-KW"/>
</dbReference>
<comment type="similarity">
    <text evidence="1">Belongs to the peptidase S66 family.</text>
</comment>
<feature type="active site" description="Charge relay system" evidence="6">
    <location>
        <position position="211"/>
    </location>
</feature>
<feature type="active site" description="Charge relay system" evidence="6">
    <location>
        <position position="281"/>
    </location>
</feature>
<evidence type="ECO:0000259" key="7">
    <source>
        <dbReference type="Pfam" id="PF02016"/>
    </source>
</evidence>
<evidence type="ECO:0000259" key="8">
    <source>
        <dbReference type="Pfam" id="PF17676"/>
    </source>
</evidence>
<dbReference type="STRING" id="1601833.SAMN05518684_104259"/>
<dbReference type="InterPro" id="IPR003507">
    <property type="entry name" value="S66_fam"/>
</dbReference>
<evidence type="ECO:0000256" key="2">
    <source>
        <dbReference type="ARBA" id="ARBA00022645"/>
    </source>
</evidence>
<dbReference type="GO" id="GO:0008236">
    <property type="term" value="F:serine-type peptidase activity"/>
    <property type="evidence" value="ECO:0007669"/>
    <property type="project" value="UniProtKB-KW"/>
</dbReference>
<dbReference type="InterPro" id="IPR027478">
    <property type="entry name" value="LdcA_N"/>
</dbReference>
<reference evidence="10" key="1">
    <citation type="submission" date="2016-10" db="EMBL/GenBank/DDBJ databases">
        <authorList>
            <person name="Varghese N."/>
            <person name="Submissions S."/>
        </authorList>
    </citation>
    <scope>NUCLEOTIDE SEQUENCE [LARGE SCALE GENOMIC DNA]</scope>
    <source>
        <strain evidence="10">S9</strain>
    </source>
</reference>
<keyword evidence="3" id="KW-0645">Protease</keyword>
<organism evidence="9 10">
    <name type="scientific">Salipaludibacillus aurantiacus</name>
    <dbReference type="NCBI Taxonomy" id="1601833"/>
    <lineage>
        <taxon>Bacteria</taxon>
        <taxon>Bacillati</taxon>
        <taxon>Bacillota</taxon>
        <taxon>Bacilli</taxon>
        <taxon>Bacillales</taxon>
        <taxon>Bacillaceae</taxon>
    </lineage>
</organism>
<evidence type="ECO:0000256" key="4">
    <source>
        <dbReference type="ARBA" id="ARBA00022801"/>
    </source>
</evidence>
<evidence type="ECO:0000313" key="10">
    <source>
        <dbReference type="Proteomes" id="UP000198571"/>
    </source>
</evidence>